<evidence type="ECO:0000256" key="3">
    <source>
        <dbReference type="ARBA" id="ARBA00023163"/>
    </source>
</evidence>
<dbReference type="PANTHER" id="PTHR43537">
    <property type="entry name" value="TRANSCRIPTIONAL REGULATOR, GNTR FAMILY"/>
    <property type="match status" value="1"/>
</dbReference>
<keyword evidence="1" id="KW-0805">Transcription regulation</keyword>
<dbReference type="AlphaFoldDB" id="A0A4Y3QIY8"/>
<dbReference type="PANTHER" id="PTHR43537:SF24">
    <property type="entry name" value="GLUCONATE OPERON TRANSCRIPTIONAL REPRESSOR"/>
    <property type="match status" value="1"/>
</dbReference>
<dbReference type="Gene3D" id="1.20.120.530">
    <property type="entry name" value="GntR ligand-binding domain-like"/>
    <property type="match status" value="1"/>
</dbReference>
<dbReference type="SMART" id="SM00345">
    <property type="entry name" value="HTH_GNTR"/>
    <property type="match status" value="1"/>
</dbReference>
<dbReference type="InterPro" id="IPR011711">
    <property type="entry name" value="GntR_C"/>
</dbReference>
<gene>
    <name evidence="5" type="ORF">MTE01_11300</name>
</gene>
<protein>
    <submittedName>
        <fullName evidence="5">Transcriptional regulator</fullName>
    </submittedName>
</protein>
<dbReference type="RefSeq" id="WP_141376161.1">
    <property type="nucleotide sequence ID" value="NZ_BJML01000002.1"/>
</dbReference>
<sequence>MPNTAPRAWQVVLERIEGDLREGRLAPGDRLTPERELATQLGVGRSSVREAMRVLEVLGVVRTATGSGPTAGAMIVTTPRGGLAAFLRLQVAANGFPLTDVVRTRIVLECDVAERVARDDVDLTEVMAILDAMDAEGLAPDEFLALDARFHQALSEVSGNAVISAMMAGLRSSIEAYTRAGAARLDAWPTVAERLRSEHRHIVAAVSVGDADGAREAVRAHITDYYTEVAQALSPSDAAEAAVGDAARVAVRSSPSAREDPHE</sequence>
<feature type="domain" description="HTH gntR-type" evidence="4">
    <location>
        <begin position="6"/>
        <end position="78"/>
    </location>
</feature>
<dbReference type="OrthoDB" id="3567645at2"/>
<dbReference type="GO" id="GO:0003700">
    <property type="term" value="F:DNA-binding transcription factor activity"/>
    <property type="evidence" value="ECO:0007669"/>
    <property type="project" value="InterPro"/>
</dbReference>
<keyword evidence="2" id="KW-0238">DNA-binding</keyword>
<evidence type="ECO:0000256" key="1">
    <source>
        <dbReference type="ARBA" id="ARBA00023015"/>
    </source>
</evidence>
<dbReference type="InterPro" id="IPR000524">
    <property type="entry name" value="Tscrpt_reg_HTH_GntR"/>
</dbReference>
<dbReference type="SUPFAM" id="SSF48008">
    <property type="entry name" value="GntR ligand-binding domain-like"/>
    <property type="match status" value="1"/>
</dbReference>
<dbReference type="Pfam" id="PF00392">
    <property type="entry name" value="GntR"/>
    <property type="match status" value="1"/>
</dbReference>
<reference evidence="5 6" key="1">
    <citation type="submission" date="2019-06" db="EMBL/GenBank/DDBJ databases">
        <title>Whole genome shotgun sequence of Microbacterium testaceum NBRC 12675.</title>
        <authorList>
            <person name="Hosoyama A."/>
            <person name="Uohara A."/>
            <person name="Ohji S."/>
            <person name="Ichikawa N."/>
        </authorList>
    </citation>
    <scope>NUCLEOTIDE SEQUENCE [LARGE SCALE GENOMIC DNA]</scope>
    <source>
        <strain evidence="5 6">NBRC 12675</strain>
    </source>
</reference>
<dbReference type="SUPFAM" id="SSF46785">
    <property type="entry name" value="Winged helix' DNA-binding domain"/>
    <property type="match status" value="1"/>
</dbReference>
<evidence type="ECO:0000313" key="5">
    <source>
        <dbReference type="EMBL" id="GEB45185.1"/>
    </source>
</evidence>
<evidence type="ECO:0000259" key="4">
    <source>
        <dbReference type="PROSITE" id="PS50949"/>
    </source>
</evidence>
<dbReference type="PRINTS" id="PR00035">
    <property type="entry name" value="HTHGNTR"/>
</dbReference>
<dbReference type="CDD" id="cd07377">
    <property type="entry name" value="WHTH_GntR"/>
    <property type="match status" value="1"/>
</dbReference>
<organism evidence="5 6">
    <name type="scientific">Microbacterium testaceum</name>
    <name type="common">Aureobacterium testaceum</name>
    <name type="synonym">Brevibacterium testaceum</name>
    <dbReference type="NCBI Taxonomy" id="2033"/>
    <lineage>
        <taxon>Bacteria</taxon>
        <taxon>Bacillati</taxon>
        <taxon>Actinomycetota</taxon>
        <taxon>Actinomycetes</taxon>
        <taxon>Micrococcales</taxon>
        <taxon>Microbacteriaceae</taxon>
        <taxon>Microbacterium</taxon>
    </lineage>
</organism>
<proteinExistence type="predicted"/>
<dbReference type="InterPro" id="IPR036388">
    <property type="entry name" value="WH-like_DNA-bd_sf"/>
</dbReference>
<name>A0A4Y3QIY8_MICTE</name>
<dbReference type="PROSITE" id="PS50949">
    <property type="entry name" value="HTH_GNTR"/>
    <property type="match status" value="1"/>
</dbReference>
<dbReference type="EMBL" id="BJML01000002">
    <property type="protein sequence ID" value="GEB45185.1"/>
    <property type="molecule type" value="Genomic_DNA"/>
</dbReference>
<comment type="caution">
    <text evidence="5">The sequence shown here is derived from an EMBL/GenBank/DDBJ whole genome shotgun (WGS) entry which is preliminary data.</text>
</comment>
<dbReference type="GeneID" id="57143827"/>
<evidence type="ECO:0000313" key="6">
    <source>
        <dbReference type="Proteomes" id="UP000319525"/>
    </source>
</evidence>
<dbReference type="GO" id="GO:0003677">
    <property type="term" value="F:DNA binding"/>
    <property type="evidence" value="ECO:0007669"/>
    <property type="project" value="UniProtKB-KW"/>
</dbReference>
<keyword evidence="3" id="KW-0804">Transcription</keyword>
<dbReference type="Proteomes" id="UP000319525">
    <property type="component" value="Unassembled WGS sequence"/>
</dbReference>
<accession>A0A4Y3QIY8</accession>
<dbReference type="InterPro" id="IPR008920">
    <property type="entry name" value="TF_FadR/GntR_C"/>
</dbReference>
<dbReference type="Gene3D" id="1.10.10.10">
    <property type="entry name" value="Winged helix-like DNA-binding domain superfamily/Winged helix DNA-binding domain"/>
    <property type="match status" value="1"/>
</dbReference>
<dbReference type="InterPro" id="IPR036390">
    <property type="entry name" value="WH_DNA-bd_sf"/>
</dbReference>
<dbReference type="Pfam" id="PF07729">
    <property type="entry name" value="FCD"/>
    <property type="match status" value="1"/>
</dbReference>
<dbReference type="SMART" id="SM00895">
    <property type="entry name" value="FCD"/>
    <property type="match status" value="1"/>
</dbReference>
<evidence type="ECO:0000256" key="2">
    <source>
        <dbReference type="ARBA" id="ARBA00023125"/>
    </source>
</evidence>